<dbReference type="Proteomes" id="UP000237000">
    <property type="component" value="Unassembled WGS sequence"/>
</dbReference>
<dbReference type="InParanoid" id="A0A2P5FGH6"/>
<feature type="compositionally biased region" description="Basic and acidic residues" evidence="1">
    <location>
        <begin position="382"/>
        <end position="391"/>
    </location>
</feature>
<dbReference type="OrthoDB" id="1737839at2759"/>
<dbReference type="Pfam" id="PF09713">
    <property type="entry name" value="A_thal_3526"/>
    <property type="match status" value="1"/>
</dbReference>
<proteinExistence type="predicted"/>
<feature type="compositionally biased region" description="Basic and acidic residues" evidence="1">
    <location>
        <begin position="1"/>
        <end position="17"/>
    </location>
</feature>
<name>A0A2P5FGH6_TREOI</name>
<keyword evidence="3" id="KW-1185">Reference proteome</keyword>
<organism evidence="2 3">
    <name type="scientific">Trema orientale</name>
    <name type="common">Charcoal tree</name>
    <name type="synonym">Celtis orientalis</name>
    <dbReference type="NCBI Taxonomy" id="63057"/>
    <lineage>
        <taxon>Eukaryota</taxon>
        <taxon>Viridiplantae</taxon>
        <taxon>Streptophyta</taxon>
        <taxon>Embryophyta</taxon>
        <taxon>Tracheophyta</taxon>
        <taxon>Spermatophyta</taxon>
        <taxon>Magnoliopsida</taxon>
        <taxon>eudicotyledons</taxon>
        <taxon>Gunneridae</taxon>
        <taxon>Pentapetalae</taxon>
        <taxon>rosids</taxon>
        <taxon>fabids</taxon>
        <taxon>Rosales</taxon>
        <taxon>Cannabaceae</taxon>
        <taxon>Trema</taxon>
    </lineage>
</organism>
<dbReference type="PANTHER" id="PTHR31871:SF1">
    <property type="entry name" value="HISTIDINE-TRNA LIGASE"/>
    <property type="match status" value="1"/>
</dbReference>
<protein>
    <submittedName>
        <fullName evidence="2">Uncharacterized protein</fullName>
    </submittedName>
</protein>
<comment type="caution">
    <text evidence="2">The sequence shown here is derived from an EMBL/GenBank/DDBJ whole genome shotgun (WGS) entry which is preliminary data.</text>
</comment>
<feature type="region of interest" description="Disordered" evidence="1">
    <location>
        <begin position="1"/>
        <end position="36"/>
    </location>
</feature>
<evidence type="ECO:0000313" key="2">
    <source>
        <dbReference type="EMBL" id="PON96862.1"/>
    </source>
</evidence>
<sequence length="403" mass="44251">MRTPQRSREKHACNGDRHHGKRIPNGMGSSSEERELVPKDLSVVQDLIERSIQEYLTKDQVVERLLECAKIEPTLTTGVWEMMEEENRDFFRAYYARLLLIQQIKDLNKLLEKQWELMMNQCGMQCMHPPSGHPHINAEGTNISGWDGIQHVPRNGPSLQIMPRNDPSALQINPILSSMVNSDMADESRVLHANRALVAADGTQFPDHAPSPDSIDRQVLGHNANGELLAFNAPGNSNGALQLAFNGTQFPGTISSNSVDTLLLGRENGAPFLGFNGPSPDNMRTSVPGQPNVALLAASGTQFPQIQLPPYPENVDLSVLDQISRMGISDAEANHSNIVSGAQSCDPNLGCLDYYDPSTEEMLFALALLPPPPATILELEPPESRAHELRDPAFQPEAKPGPK</sequence>
<dbReference type="EMBL" id="JXTC01000035">
    <property type="protein sequence ID" value="PON96862.1"/>
    <property type="molecule type" value="Genomic_DNA"/>
</dbReference>
<dbReference type="InterPro" id="IPR006476">
    <property type="entry name" value="CHP01589_pln"/>
</dbReference>
<evidence type="ECO:0000256" key="1">
    <source>
        <dbReference type="SAM" id="MobiDB-lite"/>
    </source>
</evidence>
<accession>A0A2P5FGH6</accession>
<feature type="region of interest" description="Disordered" evidence="1">
    <location>
        <begin position="378"/>
        <end position="403"/>
    </location>
</feature>
<gene>
    <name evidence="2" type="ORF">TorRG33x02_072410</name>
</gene>
<evidence type="ECO:0000313" key="3">
    <source>
        <dbReference type="Proteomes" id="UP000237000"/>
    </source>
</evidence>
<reference evidence="3" key="1">
    <citation type="submission" date="2016-06" db="EMBL/GenBank/DDBJ databases">
        <title>Parallel loss of symbiosis genes in relatives of nitrogen-fixing non-legume Parasponia.</title>
        <authorList>
            <person name="Van Velzen R."/>
            <person name="Holmer R."/>
            <person name="Bu F."/>
            <person name="Rutten L."/>
            <person name="Van Zeijl A."/>
            <person name="Liu W."/>
            <person name="Santuari L."/>
            <person name="Cao Q."/>
            <person name="Sharma T."/>
            <person name="Shen D."/>
            <person name="Roswanjaya Y."/>
            <person name="Wardhani T."/>
            <person name="Kalhor M.S."/>
            <person name="Jansen J."/>
            <person name="Van den Hoogen J."/>
            <person name="Gungor B."/>
            <person name="Hartog M."/>
            <person name="Hontelez J."/>
            <person name="Verver J."/>
            <person name="Yang W.-C."/>
            <person name="Schijlen E."/>
            <person name="Repin R."/>
            <person name="Schilthuizen M."/>
            <person name="Schranz E."/>
            <person name="Heidstra R."/>
            <person name="Miyata K."/>
            <person name="Fedorova E."/>
            <person name="Kohlen W."/>
            <person name="Bisseling T."/>
            <person name="Smit S."/>
            <person name="Geurts R."/>
        </authorList>
    </citation>
    <scope>NUCLEOTIDE SEQUENCE [LARGE SCALE GENOMIC DNA]</scope>
    <source>
        <strain evidence="3">cv. RG33-2</strain>
    </source>
</reference>
<dbReference type="NCBIfam" id="TIGR01589">
    <property type="entry name" value="A_thal_3526"/>
    <property type="match status" value="1"/>
</dbReference>
<dbReference type="AlphaFoldDB" id="A0A2P5FGH6"/>
<dbReference type="PANTHER" id="PTHR31871">
    <property type="entry name" value="OS02G0137100 PROTEIN"/>
    <property type="match status" value="1"/>
</dbReference>